<dbReference type="InterPro" id="IPR013217">
    <property type="entry name" value="Methyltransf_12"/>
</dbReference>
<dbReference type="GO" id="GO:0008168">
    <property type="term" value="F:methyltransferase activity"/>
    <property type="evidence" value="ECO:0007669"/>
    <property type="project" value="UniProtKB-KW"/>
</dbReference>
<name>A0A2P2C4W4_9ZZZZ</name>
<dbReference type="EMBL" id="CZKA01000033">
    <property type="protein sequence ID" value="CUR57063.1"/>
    <property type="molecule type" value="Genomic_DNA"/>
</dbReference>
<evidence type="ECO:0000259" key="1">
    <source>
        <dbReference type="Pfam" id="PF08242"/>
    </source>
</evidence>
<keyword evidence="2" id="KW-0808">Transferase</keyword>
<dbReference type="AlphaFoldDB" id="A0A2P2C4W4"/>
<sequence>MTEIERRIEVPDRRDPDYAGFEMTEGRVKRSAHRGFVGGQWEEMGQLQLDFLISQGLAPNHRFLDVGCGSLRAGRLLVDHLEPGHYYGTDINHDLIATGYDVELTDGQRSRLPVSNLRVTDRFDNDFGVPFDMAIAQSVFTHVPLNMMRLCLYRVSKVMKPGGRFYTTFFERGDVPVDYVSSNGHQFTERNAFWYYRNDLRWVARRSPWSFRYIGDWGHPRGQRMVEYTRLSDEEFAALART</sequence>
<dbReference type="SUPFAM" id="SSF53335">
    <property type="entry name" value="S-adenosyl-L-methionine-dependent methyltransferases"/>
    <property type="match status" value="1"/>
</dbReference>
<feature type="domain" description="Methyltransferase type 12" evidence="1">
    <location>
        <begin position="64"/>
        <end position="165"/>
    </location>
</feature>
<accession>A0A2P2C4W4</accession>
<dbReference type="CDD" id="cd02440">
    <property type="entry name" value="AdoMet_MTases"/>
    <property type="match status" value="1"/>
</dbReference>
<dbReference type="InterPro" id="IPR029063">
    <property type="entry name" value="SAM-dependent_MTases_sf"/>
</dbReference>
<gene>
    <name evidence="2" type="ORF">NOCA2390013</name>
</gene>
<keyword evidence="2" id="KW-0489">Methyltransferase</keyword>
<protein>
    <submittedName>
        <fullName evidence="2">Putative SAM-dependent methyltransferases</fullName>
    </submittedName>
</protein>
<evidence type="ECO:0000313" key="2">
    <source>
        <dbReference type="EMBL" id="CUR57063.1"/>
    </source>
</evidence>
<dbReference type="Gene3D" id="3.40.50.150">
    <property type="entry name" value="Vaccinia Virus protein VP39"/>
    <property type="match status" value="1"/>
</dbReference>
<reference evidence="2" key="1">
    <citation type="submission" date="2015-08" db="EMBL/GenBank/DDBJ databases">
        <authorList>
            <person name="Babu N.S."/>
            <person name="Beckwith C.J."/>
            <person name="Beseler K.G."/>
            <person name="Brison A."/>
            <person name="Carone J.V."/>
            <person name="Caskin T.P."/>
            <person name="Diamond M."/>
            <person name="Durham M.E."/>
            <person name="Foxe J.M."/>
            <person name="Go M."/>
            <person name="Henderson B.A."/>
            <person name="Jones I.B."/>
            <person name="McGettigan J.A."/>
            <person name="Micheletti S.J."/>
            <person name="Nasrallah M.E."/>
            <person name="Ortiz D."/>
            <person name="Piller C.R."/>
            <person name="Privatt S.R."/>
            <person name="Schneider S.L."/>
            <person name="Sharp S."/>
            <person name="Smith T.C."/>
            <person name="Stanton J.D."/>
            <person name="Ullery H.E."/>
            <person name="Wilson R.J."/>
            <person name="Serrano M.G."/>
            <person name="Buck G."/>
            <person name="Lee V."/>
            <person name="Wang Y."/>
            <person name="Carvalho R."/>
            <person name="Voegtly L."/>
            <person name="Shi R."/>
            <person name="Duckworth R."/>
            <person name="Johnson A."/>
            <person name="Loviza R."/>
            <person name="Walstead R."/>
            <person name="Shah Z."/>
            <person name="Kiflezghi M."/>
            <person name="Wade K."/>
            <person name="Ball S.L."/>
            <person name="Bradley K.W."/>
            <person name="Asai D.J."/>
            <person name="Bowman C.A."/>
            <person name="Russell D.A."/>
            <person name="Pope W.H."/>
            <person name="Jacobs-Sera D."/>
            <person name="Hendrix R.W."/>
            <person name="Hatfull G.F."/>
        </authorList>
    </citation>
    <scope>NUCLEOTIDE SEQUENCE</scope>
</reference>
<organism evidence="2">
    <name type="scientific">metagenome</name>
    <dbReference type="NCBI Taxonomy" id="256318"/>
    <lineage>
        <taxon>unclassified sequences</taxon>
        <taxon>metagenomes</taxon>
    </lineage>
</organism>
<proteinExistence type="predicted"/>
<dbReference type="Pfam" id="PF08242">
    <property type="entry name" value="Methyltransf_12"/>
    <property type="match status" value="1"/>
</dbReference>
<dbReference type="GO" id="GO:0032259">
    <property type="term" value="P:methylation"/>
    <property type="evidence" value="ECO:0007669"/>
    <property type="project" value="UniProtKB-KW"/>
</dbReference>